<evidence type="ECO:0000313" key="2">
    <source>
        <dbReference type="EMBL" id="QDT57940.1"/>
    </source>
</evidence>
<dbReference type="AlphaFoldDB" id="A0A517SP96"/>
<name>A0A517SP96_9BACT</name>
<dbReference type="OrthoDB" id="286367at2"/>
<dbReference type="Proteomes" id="UP000315003">
    <property type="component" value="Chromosome"/>
</dbReference>
<keyword evidence="1" id="KW-0472">Membrane</keyword>
<dbReference type="EMBL" id="CP036272">
    <property type="protein sequence ID" value="QDT57940.1"/>
    <property type="molecule type" value="Genomic_DNA"/>
</dbReference>
<evidence type="ECO:0000313" key="3">
    <source>
        <dbReference type="Proteomes" id="UP000315003"/>
    </source>
</evidence>
<feature type="transmembrane region" description="Helical" evidence="1">
    <location>
        <begin position="49"/>
        <end position="67"/>
    </location>
</feature>
<keyword evidence="1" id="KW-1133">Transmembrane helix</keyword>
<gene>
    <name evidence="2" type="ORF">SV7mr_04280</name>
</gene>
<feature type="transmembrane region" description="Helical" evidence="1">
    <location>
        <begin position="6"/>
        <end position="28"/>
    </location>
</feature>
<keyword evidence="3" id="KW-1185">Reference proteome</keyword>
<keyword evidence="1" id="KW-0812">Transmembrane</keyword>
<organism evidence="2 3">
    <name type="scientific">Stieleria bergensis</name>
    <dbReference type="NCBI Taxonomy" id="2528025"/>
    <lineage>
        <taxon>Bacteria</taxon>
        <taxon>Pseudomonadati</taxon>
        <taxon>Planctomycetota</taxon>
        <taxon>Planctomycetia</taxon>
        <taxon>Pirellulales</taxon>
        <taxon>Pirellulaceae</taxon>
        <taxon>Stieleria</taxon>
    </lineage>
</organism>
<protein>
    <submittedName>
        <fullName evidence="2">Uncharacterized protein</fullName>
    </submittedName>
</protein>
<proteinExistence type="predicted"/>
<accession>A0A517SP96</accession>
<evidence type="ECO:0000256" key="1">
    <source>
        <dbReference type="SAM" id="Phobius"/>
    </source>
</evidence>
<reference evidence="2 3" key="1">
    <citation type="submission" date="2019-02" db="EMBL/GenBank/DDBJ databases">
        <title>Deep-cultivation of Planctomycetes and their phenomic and genomic characterization uncovers novel biology.</title>
        <authorList>
            <person name="Wiegand S."/>
            <person name="Jogler M."/>
            <person name="Boedeker C."/>
            <person name="Pinto D."/>
            <person name="Vollmers J."/>
            <person name="Rivas-Marin E."/>
            <person name="Kohn T."/>
            <person name="Peeters S.H."/>
            <person name="Heuer A."/>
            <person name="Rast P."/>
            <person name="Oberbeckmann S."/>
            <person name="Bunk B."/>
            <person name="Jeske O."/>
            <person name="Meyerdierks A."/>
            <person name="Storesund J.E."/>
            <person name="Kallscheuer N."/>
            <person name="Luecker S."/>
            <person name="Lage O.M."/>
            <person name="Pohl T."/>
            <person name="Merkel B.J."/>
            <person name="Hornburger P."/>
            <person name="Mueller R.-W."/>
            <person name="Bruemmer F."/>
            <person name="Labrenz M."/>
            <person name="Spormann A.M."/>
            <person name="Op den Camp H."/>
            <person name="Overmann J."/>
            <person name="Amann R."/>
            <person name="Jetten M.S.M."/>
            <person name="Mascher T."/>
            <person name="Medema M.H."/>
            <person name="Devos D.P."/>
            <person name="Kaster A.-K."/>
            <person name="Ovreas L."/>
            <person name="Rohde M."/>
            <person name="Galperin M.Y."/>
            <person name="Jogler C."/>
        </authorList>
    </citation>
    <scope>NUCLEOTIDE SEQUENCE [LARGE SCALE GENOMIC DNA]</scope>
    <source>
        <strain evidence="2 3">SV_7m_r</strain>
    </source>
</reference>
<sequence length="69" mass="7640">MHNPWGLLVTAIGLLIFLGGLTESNFILYRLITARSRLRWGDHVHRFSMVAGTLMAIFGALVAFGLIGR</sequence>
<dbReference type="RefSeq" id="WP_145268743.1">
    <property type="nucleotide sequence ID" value="NZ_CP036272.1"/>
</dbReference>